<reference evidence="2" key="1">
    <citation type="submission" date="2022-11" db="UniProtKB">
        <authorList>
            <consortium name="WormBaseParasite"/>
        </authorList>
    </citation>
    <scope>IDENTIFICATION</scope>
</reference>
<dbReference type="Proteomes" id="UP000887579">
    <property type="component" value="Unplaced"/>
</dbReference>
<protein>
    <submittedName>
        <fullName evidence="2">Uncharacterized protein</fullName>
    </submittedName>
</protein>
<dbReference type="WBParaSite" id="ES5_v2.g14185.t1">
    <property type="protein sequence ID" value="ES5_v2.g14185.t1"/>
    <property type="gene ID" value="ES5_v2.g14185"/>
</dbReference>
<sequence length="195" mass="22136">MSLVRQFLLKQNLTEMPPPRATDYFTEITPIYYVAIGVAILATIAVIMLAAMHLFFVLKYVSHPSMQTDLYWIVFLCPIVSICNTVAVCAPRTAAFLYSVGIIYFLLCIFVLVTLMTTLYGSRTAMCHKLEEKGVELNPRVFPLGCCLVCLPNIKPTAKNIRMLEWAVFQSPIIRVIIEILSVAVYFELETKQNW</sequence>
<proteinExistence type="predicted"/>
<organism evidence="1 2">
    <name type="scientific">Panagrolaimus sp. ES5</name>
    <dbReference type="NCBI Taxonomy" id="591445"/>
    <lineage>
        <taxon>Eukaryota</taxon>
        <taxon>Metazoa</taxon>
        <taxon>Ecdysozoa</taxon>
        <taxon>Nematoda</taxon>
        <taxon>Chromadorea</taxon>
        <taxon>Rhabditida</taxon>
        <taxon>Tylenchina</taxon>
        <taxon>Panagrolaimomorpha</taxon>
        <taxon>Panagrolaimoidea</taxon>
        <taxon>Panagrolaimidae</taxon>
        <taxon>Panagrolaimus</taxon>
    </lineage>
</organism>
<accession>A0AC34FB83</accession>
<evidence type="ECO:0000313" key="2">
    <source>
        <dbReference type="WBParaSite" id="ES5_v2.g14185.t1"/>
    </source>
</evidence>
<evidence type="ECO:0000313" key="1">
    <source>
        <dbReference type="Proteomes" id="UP000887579"/>
    </source>
</evidence>
<name>A0AC34FB83_9BILA</name>